<gene>
    <name evidence="2" type="ORF">HX829_15295</name>
</gene>
<feature type="transmembrane region" description="Helical" evidence="1">
    <location>
        <begin position="66"/>
        <end position="84"/>
    </location>
</feature>
<dbReference type="EMBL" id="JACAPU010000016">
    <property type="protein sequence ID" value="NWB47854.1"/>
    <property type="molecule type" value="Genomic_DNA"/>
</dbReference>
<organism evidence="2 3">
    <name type="scientific">Pseudomonas gingeri</name>
    <dbReference type="NCBI Taxonomy" id="117681"/>
    <lineage>
        <taxon>Bacteria</taxon>
        <taxon>Pseudomonadati</taxon>
        <taxon>Pseudomonadota</taxon>
        <taxon>Gammaproteobacteria</taxon>
        <taxon>Pseudomonadales</taxon>
        <taxon>Pseudomonadaceae</taxon>
        <taxon>Pseudomonas</taxon>
    </lineage>
</organism>
<evidence type="ECO:0000256" key="1">
    <source>
        <dbReference type="SAM" id="Phobius"/>
    </source>
</evidence>
<evidence type="ECO:0008006" key="4">
    <source>
        <dbReference type="Google" id="ProtNLM"/>
    </source>
</evidence>
<feature type="transmembrane region" description="Helical" evidence="1">
    <location>
        <begin position="96"/>
        <end position="113"/>
    </location>
</feature>
<name>A0A7Y7WEH1_9PSED</name>
<sequence>MQKIQTQPLQRRVSIESTPPLETIALEHIMIDFFIALLEFLDPLDSMAQTDGPSTWGRRHRKLIRVLYILCMLPVCVALLLLVIDWVVGLGIGGKSVVMVVVGMQLIGLFVLLRRKSNK</sequence>
<keyword evidence="1" id="KW-0472">Membrane</keyword>
<keyword evidence="1" id="KW-0812">Transmembrane</keyword>
<evidence type="ECO:0000313" key="3">
    <source>
        <dbReference type="Proteomes" id="UP000582981"/>
    </source>
</evidence>
<proteinExistence type="predicted"/>
<accession>A0A7Y7WEH1</accession>
<comment type="caution">
    <text evidence="2">The sequence shown here is derived from an EMBL/GenBank/DDBJ whole genome shotgun (WGS) entry which is preliminary data.</text>
</comment>
<reference evidence="2 3" key="1">
    <citation type="submission" date="2020-04" db="EMBL/GenBank/DDBJ databases">
        <title>Molecular characterization of pseudomonads from Agaricus bisporus reveal novel blotch 2 pathogens in Western Europe.</title>
        <authorList>
            <person name="Taparia T."/>
            <person name="Krijger M."/>
            <person name="Haynes E."/>
            <person name="Elpinstone J.G."/>
            <person name="Noble R."/>
            <person name="Van Der Wolf J."/>
        </authorList>
    </citation>
    <scope>NUCLEOTIDE SEQUENCE [LARGE SCALE GENOMIC DNA]</scope>
    <source>
        <strain evidence="2 3">F1001</strain>
    </source>
</reference>
<dbReference type="Proteomes" id="UP000582981">
    <property type="component" value="Unassembled WGS sequence"/>
</dbReference>
<keyword evidence="1" id="KW-1133">Transmembrane helix</keyword>
<dbReference type="RefSeq" id="WP_100939366.1">
    <property type="nucleotide sequence ID" value="NZ_JACAPU010000016.1"/>
</dbReference>
<dbReference type="AlphaFoldDB" id="A0A7Y7WEH1"/>
<protein>
    <recommendedName>
        <fullName evidence="4">Transmembrane protein</fullName>
    </recommendedName>
</protein>
<evidence type="ECO:0000313" key="2">
    <source>
        <dbReference type="EMBL" id="NWB47854.1"/>
    </source>
</evidence>